<evidence type="ECO:0000256" key="11">
    <source>
        <dbReference type="ARBA" id="ARBA00022692"/>
    </source>
</evidence>
<feature type="transmembrane region" description="Helical" evidence="19">
    <location>
        <begin position="165"/>
        <end position="185"/>
    </location>
</feature>
<dbReference type="AlphaFoldDB" id="M2Z8Y6"/>
<dbReference type="PANTHER" id="PTHR46382">
    <property type="entry name" value="PHOSPHATIDATE CYTIDYLYLTRANSFERASE"/>
    <property type="match status" value="1"/>
</dbReference>
<dbReference type="PATRIC" id="fig|1244869.3.peg.1255"/>
<evidence type="ECO:0000256" key="19">
    <source>
        <dbReference type="SAM" id="Phobius"/>
    </source>
</evidence>
<dbReference type="InterPro" id="IPR000374">
    <property type="entry name" value="PC_trans"/>
</dbReference>
<keyword evidence="10 18" id="KW-0808">Transferase</keyword>
<evidence type="ECO:0000256" key="1">
    <source>
        <dbReference type="ARBA" id="ARBA00001698"/>
    </source>
</evidence>
<keyword evidence="20" id="KW-0732">Signal</keyword>
<evidence type="ECO:0000256" key="14">
    <source>
        <dbReference type="ARBA" id="ARBA00023098"/>
    </source>
</evidence>
<dbReference type="GO" id="GO:0004605">
    <property type="term" value="F:phosphatidate cytidylyltransferase activity"/>
    <property type="evidence" value="ECO:0007669"/>
    <property type="project" value="UniProtKB-EC"/>
</dbReference>
<feature type="chain" id="PRO_5004030752" description="Phosphatidate cytidylyltransferase" evidence="20">
    <location>
        <begin position="20"/>
        <end position="262"/>
    </location>
</feature>
<comment type="catalytic activity">
    <reaction evidence="1 18">
        <text>a 1,2-diacyl-sn-glycero-3-phosphate + CTP + H(+) = a CDP-1,2-diacyl-sn-glycerol + diphosphate</text>
        <dbReference type="Rhea" id="RHEA:16229"/>
        <dbReference type="ChEBI" id="CHEBI:15378"/>
        <dbReference type="ChEBI" id="CHEBI:33019"/>
        <dbReference type="ChEBI" id="CHEBI:37563"/>
        <dbReference type="ChEBI" id="CHEBI:58332"/>
        <dbReference type="ChEBI" id="CHEBI:58608"/>
        <dbReference type="EC" id="2.7.7.41"/>
    </reaction>
</comment>
<evidence type="ECO:0000256" key="4">
    <source>
        <dbReference type="ARBA" id="ARBA00005189"/>
    </source>
</evidence>
<evidence type="ECO:0000313" key="22">
    <source>
        <dbReference type="Proteomes" id="UP000011744"/>
    </source>
</evidence>
<reference evidence="21 22" key="1">
    <citation type="journal article" date="2014" name="Genome Announc.">
        <title>Draft Genome Sequence of Magnetospirillum sp. Strain SO-1, a Freshwater Magnetotactic Bacterium Isolated from the Ol'khovka River, Russia.</title>
        <authorList>
            <person name="Grouzdev D.S."/>
            <person name="Dziuba M.V."/>
            <person name="Sukhacheva M.S."/>
            <person name="Mardanov A.V."/>
            <person name="Beletskiy A.V."/>
            <person name="Kuznetsov B.B."/>
            <person name="Skryabin K.G."/>
        </authorList>
    </citation>
    <scope>NUCLEOTIDE SEQUENCE [LARGE SCALE GENOMIC DNA]</scope>
    <source>
        <strain evidence="21 22">SO-1</strain>
    </source>
</reference>
<organism evidence="21 22">
    <name type="scientific">Paramagnetospirillum caucaseum</name>
    <dbReference type="NCBI Taxonomy" id="1244869"/>
    <lineage>
        <taxon>Bacteria</taxon>
        <taxon>Pseudomonadati</taxon>
        <taxon>Pseudomonadota</taxon>
        <taxon>Alphaproteobacteria</taxon>
        <taxon>Rhodospirillales</taxon>
        <taxon>Magnetospirillaceae</taxon>
        <taxon>Paramagnetospirillum</taxon>
    </lineage>
</organism>
<evidence type="ECO:0000256" key="18">
    <source>
        <dbReference type="RuleBase" id="RU003938"/>
    </source>
</evidence>
<comment type="similarity">
    <text evidence="5 18">Belongs to the CDS family.</text>
</comment>
<feature type="transmembrane region" description="Helical" evidence="19">
    <location>
        <begin position="123"/>
        <end position="145"/>
    </location>
</feature>
<sequence length="262" mass="26568">MLKTRALSALVMAPPALLAAWAGGYAFAALIALAAALMCWEWHRMLNGGFPLSGRVASVGCAVASLLAVARPDIGLGFVALAALASAGLAGDDRSGRSWAGFGAVYAGLPSVILVWLRADPVAGNAVIWWLLLVVWSTDIGAYAFGRLIGGPKLLPMVSPKKTWAGLIGGMISAGLAAFLVALAVGAVAGAGVFGVGAAVAVVAQAGDLFESWIKRRCNVKDSSNIIPGHGGVLDRVDGLLTAALAVAALSLATGRTVLDWQ</sequence>
<comment type="caution">
    <text evidence="21">The sequence shown here is derived from an EMBL/GenBank/DDBJ whole genome shotgun (WGS) entry which is preliminary data.</text>
</comment>
<evidence type="ECO:0000256" key="13">
    <source>
        <dbReference type="ARBA" id="ARBA00022989"/>
    </source>
</evidence>
<evidence type="ECO:0000256" key="9">
    <source>
        <dbReference type="ARBA" id="ARBA00022516"/>
    </source>
</evidence>
<evidence type="ECO:0000256" key="6">
    <source>
        <dbReference type="ARBA" id="ARBA00012487"/>
    </source>
</evidence>
<dbReference type="GO" id="GO:0016024">
    <property type="term" value="P:CDP-diacylglycerol biosynthetic process"/>
    <property type="evidence" value="ECO:0007669"/>
    <property type="project" value="UniProtKB-UniPathway"/>
</dbReference>
<keyword evidence="17" id="KW-1208">Phospholipid metabolism</keyword>
<dbReference type="Proteomes" id="UP000011744">
    <property type="component" value="Unassembled WGS sequence"/>
</dbReference>
<keyword evidence="9" id="KW-0444">Lipid biosynthesis</keyword>
<dbReference type="UniPathway" id="UPA00557">
    <property type="reaction ID" value="UER00614"/>
</dbReference>
<evidence type="ECO:0000256" key="20">
    <source>
        <dbReference type="SAM" id="SignalP"/>
    </source>
</evidence>
<keyword evidence="13 19" id="KW-1133">Transmembrane helix</keyword>
<comment type="pathway">
    <text evidence="3 18">Phospholipid metabolism; CDP-diacylglycerol biosynthesis; CDP-diacylglycerol from sn-glycerol 3-phosphate: step 3/3.</text>
</comment>
<feature type="transmembrane region" description="Helical" evidence="19">
    <location>
        <begin position="74"/>
        <end position="91"/>
    </location>
</feature>
<feature type="transmembrane region" description="Helical" evidence="19">
    <location>
        <begin position="98"/>
        <end position="117"/>
    </location>
</feature>
<gene>
    <name evidence="21" type="ORF">H261_06249</name>
</gene>
<name>M2Z8Y6_9PROT</name>
<keyword evidence="22" id="KW-1185">Reference proteome</keyword>
<evidence type="ECO:0000256" key="12">
    <source>
        <dbReference type="ARBA" id="ARBA00022695"/>
    </source>
</evidence>
<keyword evidence="15 19" id="KW-0472">Membrane</keyword>
<dbReference type="RefSeq" id="WP_008615511.1">
    <property type="nucleotide sequence ID" value="NZ_AONQ01000012.1"/>
</dbReference>
<evidence type="ECO:0000256" key="3">
    <source>
        <dbReference type="ARBA" id="ARBA00005119"/>
    </source>
</evidence>
<proteinExistence type="inferred from homology"/>
<evidence type="ECO:0000256" key="17">
    <source>
        <dbReference type="ARBA" id="ARBA00023264"/>
    </source>
</evidence>
<evidence type="ECO:0000256" key="10">
    <source>
        <dbReference type="ARBA" id="ARBA00022679"/>
    </source>
</evidence>
<dbReference type="PROSITE" id="PS01315">
    <property type="entry name" value="CDS"/>
    <property type="match status" value="1"/>
</dbReference>
<feature type="transmembrane region" description="Helical" evidence="19">
    <location>
        <begin position="191"/>
        <end position="210"/>
    </location>
</feature>
<comment type="subcellular location">
    <subcellularLocation>
        <location evidence="2">Cell membrane</location>
        <topology evidence="2">Multi-pass membrane protein</topology>
    </subcellularLocation>
</comment>
<evidence type="ECO:0000256" key="8">
    <source>
        <dbReference type="ARBA" id="ARBA00022475"/>
    </source>
</evidence>
<keyword evidence="16" id="KW-0594">Phospholipid biosynthesis</keyword>
<feature type="transmembrane region" description="Helical" evidence="19">
    <location>
        <begin position="20"/>
        <end position="40"/>
    </location>
</feature>
<dbReference type="STRING" id="1244869.H261_06249"/>
<dbReference type="eggNOG" id="COG0575">
    <property type="taxonomic scope" value="Bacteria"/>
</dbReference>
<evidence type="ECO:0000256" key="5">
    <source>
        <dbReference type="ARBA" id="ARBA00010185"/>
    </source>
</evidence>
<keyword evidence="12 18" id="KW-0548">Nucleotidyltransferase</keyword>
<keyword evidence="8" id="KW-1003">Cell membrane</keyword>
<evidence type="ECO:0000256" key="15">
    <source>
        <dbReference type="ARBA" id="ARBA00023136"/>
    </source>
</evidence>
<evidence type="ECO:0000313" key="21">
    <source>
        <dbReference type="EMBL" id="EME70810.1"/>
    </source>
</evidence>
<dbReference type="Pfam" id="PF01148">
    <property type="entry name" value="CTP_transf_1"/>
    <property type="match status" value="1"/>
</dbReference>
<dbReference type="EMBL" id="AONQ01000012">
    <property type="protein sequence ID" value="EME70810.1"/>
    <property type="molecule type" value="Genomic_DNA"/>
</dbReference>
<accession>M2Z8Y6</accession>
<keyword evidence="14" id="KW-0443">Lipid metabolism</keyword>
<protein>
    <recommendedName>
        <fullName evidence="7 18">Phosphatidate cytidylyltransferase</fullName>
        <ecNumber evidence="6 18">2.7.7.41</ecNumber>
    </recommendedName>
</protein>
<feature type="signal peptide" evidence="20">
    <location>
        <begin position="1"/>
        <end position="19"/>
    </location>
</feature>
<dbReference type="GO" id="GO:0005886">
    <property type="term" value="C:plasma membrane"/>
    <property type="evidence" value="ECO:0007669"/>
    <property type="project" value="UniProtKB-SubCell"/>
</dbReference>
<feature type="transmembrane region" description="Helical" evidence="19">
    <location>
        <begin position="52"/>
        <end position="68"/>
    </location>
</feature>
<evidence type="ECO:0000256" key="16">
    <source>
        <dbReference type="ARBA" id="ARBA00023209"/>
    </source>
</evidence>
<evidence type="ECO:0000256" key="7">
    <source>
        <dbReference type="ARBA" id="ARBA00019373"/>
    </source>
</evidence>
<dbReference type="EC" id="2.7.7.41" evidence="6 18"/>
<dbReference type="PANTHER" id="PTHR46382:SF1">
    <property type="entry name" value="PHOSPHATIDATE CYTIDYLYLTRANSFERASE"/>
    <property type="match status" value="1"/>
</dbReference>
<evidence type="ECO:0000256" key="2">
    <source>
        <dbReference type="ARBA" id="ARBA00004651"/>
    </source>
</evidence>
<keyword evidence="11 18" id="KW-0812">Transmembrane</keyword>
<dbReference type="OrthoDB" id="9799199at2"/>
<comment type="pathway">
    <text evidence="4">Lipid metabolism.</text>
</comment>